<keyword evidence="1" id="KW-0812">Transmembrane</keyword>
<accession>A0A8K0WFI9</accession>
<sequence>MATTEIPMNALLEKAQPANPRKNRNLPIIGYFGRVKTALEVVAATTTQWVDRYEWERRFGHRVRVKAITQDNIPFVQVLRNTGEEIEDIVAFMIPYPSSPRWEDRLTQIQEFCEGADFILQNFLPDVPGSSRLKDAQEPRAWISDCTLDPEANSHLRDCLLTNSQLYIALKEKRFRMGVGFETVSNTRRICIINPNGASILALLRTAPASQVYGFRILFANYLNPNPVPELVVIDPDWWGSCFIIACTLPFLAIGTQDRSDTRIFSSDNNLRARYDIGFLNLKYRISSRVRHESSCVPDNAVLHVAVYSLMITGRSEQYSTAVCLDDDFFDDEPRLANADEVEQVDLDGIPDPIIFQFVGSKVQSSRAYALLALAKQLERIVEYHGNIQECMKRSFEFYTSIPDAHAIKARKAVEDWRKNFPVNLNKLIQFNSKLAEKVSHFLADDIRVGSDDIPYGELWRGLQAEPEALKSLRAVKGFCSKLRDIGTGLEHLKDAFDVVRRESKNLYAVEQQSRDKIIEQITVAAFVLAIMNLIAQVYAGKPGNDDKTDWPGYITMVAIYTVICIPGILWFVCQYRSRKNKAG</sequence>
<keyword evidence="3" id="KW-1185">Reference proteome</keyword>
<evidence type="ECO:0000256" key="1">
    <source>
        <dbReference type="SAM" id="Phobius"/>
    </source>
</evidence>
<dbReference type="OrthoDB" id="5097863at2759"/>
<evidence type="ECO:0000313" key="2">
    <source>
        <dbReference type="EMBL" id="KAH7256400.1"/>
    </source>
</evidence>
<dbReference type="Proteomes" id="UP000813427">
    <property type="component" value="Unassembled WGS sequence"/>
</dbReference>
<dbReference type="AlphaFoldDB" id="A0A8K0WFI9"/>
<reference evidence="2" key="1">
    <citation type="journal article" date="2021" name="Nat. Commun.">
        <title>Genetic determinants of endophytism in the Arabidopsis root mycobiome.</title>
        <authorList>
            <person name="Mesny F."/>
            <person name="Miyauchi S."/>
            <person name="Thiergart T."/>
            <person name="Pickel B."/>
            <person name="Atanasova L."/>
            <person name="Karlsson M."/>
            <person name="Huettel B."/>
            <person name="Barry K.W."/>
            <person name="Haridas S."/>
            <person name="Chen C."/>
            <person name="Bauer D."/>
            <person name="Andreopoulos W."/>
            <person name="Pangilinan J."/>
            <person name="LaButti K."/>
            <person name="Riley R."/>
            <person name="Lipzen A."/>
            <person name="Clum A."/>
            <person name="Drula E."/>
            <person name="Henrissat B."/>
            <person name="Kohler A."/>
            <person name="Grigoriev I.V."/>
            <person name="Martin F.M."/>
            <person name="Hacquard S."/>
        </authorList>
    </citation>
    <scope>NUCLEOTIDE SEQUENCE</scope>
    <source>
        <strain evidence="2">MPI-SDFR-AT-0068</strain>
    </source>
</reference>
<name>A0A8K0WFI9_9HYPO</name>
<organism evidence="2 3">
    <name type="scientific">Fusarium tricinctum</name>
    <dbReference type="NCBI Taxonomy" id="61284"/>
    <lineage>
        <taxon>Eukaryota</taxon>
        <taxon>Fungi</taxon>
        <taxon>Dikarya</taxon>
        <taxon>Ascomycota</taxon>
        <taxon>Pezizomycotina</taxon>
        <taxon>Sordariomycetes</taxon>
        <taxon>Hypocreomycetidae</taxon>
        <taxon>Hypocreales</taxon>
        <taxon>Nectriaceae</taxon>
        <taxon>Fusarium</taxon>
        <taxon>Fusarium tricinctum species complex</taxon>
    </lineage>
</organism>
<protein>
    <submittedName>
        <fullName evidence="2">Uncharacterized protein</fullName>
    </submittedName>
</protein>
<keyword evidence="1" id="KW-1133">Transmembrane helix</keyword>
<keyword evidence="1" id="KW-0472">Membrane</keyword>
<evidence type="ECO:0000313" key="3">
    <source>
        <dbReference type="Proteomes" id="UP000813427"/>
    </source>
</evidence>
<dbReference type="EMBL" id="JAGPXF010000002">
    <property type="protein sequence ID" value="KAH7256400.1"/>
    <property type="molecule type" value="Genomic_DNA"/>
</dbReference>
<feature type="transmembrane region" description="Helical" evidence="1">
    <location>
        <begin position="522"/>
        <end position="540"/>
    </location>
</feature>
<comment type="caution">
    <text evidence="2">The sequence shown here is derived from an EMBL/GenBank/DDBJ whole genome shotgun (WGS) entry which is preliminary data.</text>
</comment>
<feature type="transmembrane region" description="Helical" evidence="1">
    <location>
        <begin position="552"/>
        <end position="574"/>
    </location>
</feature>
<gene>
    <name evidence="2" type="ORF">BKA59DRAFT_71793</name>
</gene>
<proteinExistence type="predicted"/>